<feature type="region of interest" description="Disordered" evidence="7">
    <location>
        <begin position="79"/>
        <end position="98"/>
    </location>
</feature>
<dbReference type="Pfam" id="PF01926">
    <property type="entry name" value="MMR_HSR1"/>
    <property type="match status" value="1"/>
</dbReference>
<evidence type="ECO:0000313" key="11">
    <source>
        <dbReference type="EMBL" id="RWS13603.1"/>
    </source>
</evidence>
<evidence type="ECO:0000313" key="9">
    <source>
        <dbReference type="EMBL" id="RWS13216.1"/>
    </source>
</evidence>
<sequence length="560" mass="64749">MPSKKKANASSLGRRLIKTQESRRNQLPSKQSNRHTVDLNEGEDWSKLNLRSVTEESSLAEFLSTAELAGTQFKAERENVRLVNPRQTDRSDGDERSKLDEEDIKNLILVPRRPEWNSNMSPDELSELEYQSFLNWRRQLAEYEQRENVVMTPFERNLEFWRQLWRVLERSDVVVQILDARNPLLFLSEDLNKYVKEIDENKKIVLLLNKSDYLTEDQRKIWAQYFDQINVKIVFFSAIQETEREDKEEADGDIEKNFESLSLTQNSSRIMNRDQLISFFKSFKNANLEMITIGFVGYPNVGKSSTINAILMSKKVSVSATPGKTKHFQTLNIDDELCLCDCPGLVFPKFVSSKAEMIINGILPVDQMTDHRPPMDLIVSLIPKHVFESTYSIRLPQNDEKLLTGEDVASVYGLMRGFMTQRGLPDTARAARYIIKDFILGRLLVCFAPPSVNQNEFHLFHTSEEKIQDTSYENISSQQKRLMGLSRTVNEDEFNREFFKQRNGGVHTKGVQGVSTFSRQMATALQNGEISPGFMRPPKKHFNRNKKQKLKKVYGSMDVW</sequence>
<name>A0A3S3QSJ8_9ACAR</name>
<dbReference type="PANTHER" id="PTHR45709:SF2">
    <property type="entry name" value="LARGE SUBUNIT GTPASE 1 HOMOLOG"/>
    <property type="match status" value="1"/>
</dbReference>
<dbReference type="CDD" id="cd01857">
    <property type="entry name" value="HSR1_MMR1"/>
    <property type="match status" value="1"/>
</dbReference>
<protein>
    <recommendedName>
        <fullName evidence="6">Large subunit GTPase 1 homolog</fullName>
    </recommendedName>
</protein>
<keyword evidence="2" id="KW-0963">Cytoplasm</keyword>
<evidence type="ECO:0000256" key="7">
    <source>
        <dbReference type="SAM" id="MobiDB-lite"/>
    </source>
</evidence>
<evidence type="ECO:0000256" key="2">
    <source>
        <dbReference type="ARBA" id="ARBA00022490"/>
    </source>
</evidence>
<dbReference type="EMBL" id="NCKU01000938">
    <property type="protein sequence ID" value="RWS13603.1"/>
    <property type="molecule type" value="Genomic_DNA"/>
</dbReference>
<accession>A0A3S3QSJ8</accession>
<dbReference type="EMBL" id="NCKU01001060">
    <property type="protein sequence ID" value="RWS13216.1"/>
    <property type="molecule type" value="Genomic_DNA"/>
</dbReference>
<dbReference type="InterPro" id="IPR030378">
    <property type="entry name" value="G_CP_dom"/>
</dbReference>
<dbReference type="InterPro" id="IPR043358">
    <property type="entry name" value="GNL1-like"/>
</dbReference>
<dbReference type="PANTHER" id="PTHR45709">
    <property type="entry name" value="LARGE SUBUNIT GTPASE 1 HOMOLOG-RELATED"/>
    <property type="match status" value="1"/>
</dbReference>
<keyword evidence="4" id="KW-0378">Hydrolase</keyword>
<dbReference type="InterPro" id="IPR027417">
    <property type="entry name" value="P-loop_NTPase"/>
</dbReference>
<evidence type="ECO:0000256" key="3">
    <source>
        <dbReference type="ARBA" id="ARBA00022741"/>
    </source>
</evidence>
<feature type="compositionally biased region" description="Basic and acidic residues" evidence="7">
    <location>
        <begin position="87"/>
        <end position="98"/>
    </location>
</feature>
<dbReference type="GO" id="GO:0003924">
    <property type="term" value="F:GTPase activity"/>
    <property type="evidence" value="ECO:0007669"/>
    <property type="project" value="InterPro"/>
</dbReference>
<dbReference type="EMBL" id="NCKU01001023">
    <property type="protein sequence ID" value="RWS13333.1"/>
    <property type="molecule type" value="Genomic_DNA"/>
</dbReference>
<feature type="compositionally biased region" description="Basic residues" evidence="7">
    <location>
        <begin position="537"/>
        <end position="548"/>
    </location>
</feature>
<dbReference type="GO" id="GO:0005525">
    <property type="term" value="F:GTP binding"/>
    <property type="evidence" value="ECO:0007669"/>
    <property type="project" value="UniProtKB-KW"/>
</dbReference>
<dbReference type="AlphaFoldDB" id="A0A3S3QSJ8"/>
<organism evidence="10 13">
    <name type="scientific">Dinothrombium tinctorium</name>
    <dbReference type="NCBI Taxonomy" id="1965070"/>
    <lineage>
        <taxon>Eukaryota</taxon>
        <taxon>Metazoa</taxon>
        <taxon>Ecdysozoa</taxon>
        <taxon>Arthropoda</taxon>
        <taxon>Chelicerata</taxon>
        <taxon>Arachnida</taxon>
        <taxon>Acari</taxon>
        <taxon>Acariformes</taxon>
        <taxon>Trombidiformes</taxon>
        <taxon>Prostigmata</taxon>
        <taxon>Anystina</taxon>
        <taxon>Parasitengona</taxon>
        <taxon>Trombidioidea</taxon>
        <taxon>Trombidiidae</taxon>
        <taxon>Dinothrombium</taxon>
    </lineage>
</organism>
<evidence type="ECO:0000256" key="6">
    <source>
        <dbReference type="ARBA" id="ARBA00040145"/>
    </source>
</evidence>
<feature type="region of interest" description="Disordered" evidence="7">
    <location>
        <begin position="1"/>
        <end position="40"/>
    </location>
</feature>
<feature type="region of interest" description="Disordered" evidence="7">
    <location>
        <begin position="529"/>
        <end position="548"/>
    </location>
</feature>
<dbReference type="OrthoDB" id="61815at2759"/>
<dbReference type="STRING" id="1965070.A0A3S3QSJ8"/>
<dbReference type="GO" id="GO:0005829">
    <property type="term" value="C:cytosol"/>
    <property type="evidence" value="ECO:0007669"/>
    <property type="project" value="TreeGrafter"/>
</dbReference>
<comment type="subcellular location">
    <subcellularLocation>
        <location evidence="1">Cytoplasm</location>
    </subcellularLocation>
</comment>
<dbReference type="Proteomes" id="UP000285301">
    <property type="component" value="Unassembled WGS sequence"/>
</dbReference>
<evidence type="ECO:0000256" key="5">
    <source>
        <dbReference type="ARBA" id="ARBA00023134"/>
    </source>
</evidence>
<dbReference type="InterPro" id="IPR006073">
    <property type="entry name" value="GTP-bd"/>
</dbReference>
<comment type="caution">
    <text evidence="10">The sequence shown here is derived from an EMBL/GenBank/DDBJ whole genome shotgun (WGS) entry which is preliminary data.</text>
</comment>
<keyword evidence="5" id="KW-0342">GTP-binding</keyword>
<dbReference type="EMBL" id="NCKU01000924">
    <property type="protein sequence ID" value="RWS13665.1"/>
    <property type="molecule type" value="Genomic_DNA"/>
</dbReference>
<keyword evidence="3" id="KW-0547">Nucleotide-binding</keyword>
<keyword evidence="13" id="KW-1185">Reference proteome</keyword>
<evidence type="ECO:0000313" key="13">
    <source>
        <dbReference type="Proteomes" id="UP000285301"/>
    </source>
</evidence>
<evidence type="ECO:0000313" key="12">
    <source>
        <dbReference type="EMBL" id="RWS13665.1"/>
    </source>
</evidence>
<evidence type="ECO:0000256" key="1">
    <source>
        <dbReference type="ARBA" id="ARBA00004496"/>
    </source>
</evidence>
<dbReference type="Gene3D" id="3.40.50.300">
    <property type="entry name" value="P-loop containing nucleotide triphosphate hydrolases"/>
    <property type="match status" value="1"/>
</dbReference>
<feature type="domain" description="CP-type G" evidence="8">
    <location>
        <begin position="161"/>
        <end position="348"/>
    </location>
</feature>
<evidence type="ECO:0000259" key="8">
    <source>
        <dbReference type="PROSITE" id="PS51721"/>
    </source>
</evidence>
<dbReference type="SUPFAM" id="SSF52540">
    <property type="entry name" value="P-loop containing nucleoside triphosphate hydrolases"/>
    <property type="match status" value="1"/>
</dbReference>
<evidence type="ECO:0000313" key="10">
    <source>
        <dbReference type="EMBL" id="RWS13333.1"/>
    </source>
</evidence>
<gene>
    <name evidence="9" type="ORF">B4U79_00332</name>
    <name evidence="12" type="ORF">B4U79_03715</name>
    <name evidence="11" type="ORF">B4U79_08788</name>
    <name evidence="10" type="ORF">B4U79_10476</name>
</gene>
<dbReference type="PROSITE" id="PS51721">
    <property type="entry name" value="G_CP"/>
    <property type="match status" value="1"/>
</dbReference>
<dbReference type="GO" id="GO:0000054">
    <property type="term" value="P:ribosomal subunit export from nucleus"/>
    <property type="evidence" value="ECO:0007669"/>
    <property type="project" value="TreeGrafter"/>
</dbReference>
<proteinExistence type="predicted"/>
<evidence type="ECO:0000256" key="4">
    <source>
        <dbReference type="ARBA" id="ARBA00022801"/>
    </source>
</evidence>
<reference evidence="10" key="2">
    <citation type="submission" date="2018-11" db="EMBL/GenBank/DDBJ databases">
        <title>Trombidioid mite genomics.</title>
        <authorList>
            <person name="Dong X."/>
        </authorList>
    </citation>
    <scope>NUCLEOTIDE SEQUENCE</scope>
    <source>
        <strain evidence="10">UoL-WK</strain>
    </source>
</reference>
<reference evidence="10 13" key="1">
    <citation type="journal article" date="2018" name="Gigascience">
        <title>Genomes of trombidid mites reveal novel predicted allergens and laterally-transferred genes associated with secondary metabolism.</title>
        <authorList>
            <person name="Dong X."/>
            <person name="Chaisiri K."/>
            <person name="Xia D."/>
            <person name="Armstrong S.D."/>
            <person name="Fang Y."/>
            <person name="Donnelly M.J."/>
            <person name="Kadowaki T."/>
            <person name="McGarry J.W."/>
            <person name="Darby A.C."/>
            <person name="Makepeace B.L."/>
        </authorList>
    </citation>
    <scope>NUCLEOTIDE SEQUENCE [LARGE SCALE GENOMIC DNA]</scope>
    <source>
        <strain evidence="10">UoL-WK</strain>
    </source>
</reference>